<keyword evidence="5 7" id="KW-0819">tRNA processing</keyword>
<dbReference type="AlphaFoldDB" id="D1CE78"/>
<evidence type="ECO:0000256" key="2">
    <source>
        <dbReference type="ARBA" id="ARBA00022603"/>
    </source>
</evidence>
<dbReference type="SUPFAM" id="SSF75217">
    <property type="entry name" value="alpha/beta knot"/>
    <property type="match status" value="1"/>
</dbReference>
<gene>
    <name evidence="7" type="primary">trmH</name>
    <name evidence="9" type="ordered locus">Tter_0312</name>
</gene>
<dbReference type="Proteomes" id="UP000000323">
    <property type="component" value="Chromosome 1"/>
</dbReference>
<dbReference type="Gene3D" id="3.40.1280.10">
    <property type="match status" value="1"/>
</dbReference>
<proteinExistence type="inferred from homology"/>
<name>D1CE78_THET1</name>
<evidence type="ECO:0000313" key="10">
    <source>
        <dbReference type="Proteomes" id="UP000000323"/>
    </source>
</evidence>
<accession>D1CE78</accession>
<dbReference type="GO" id="GO:0002938">
    <property type="term" value="P:tRNA guanine ribose methylation"/>
    <property type="evidence" value="ECO:0007669"/>
    <property type="project" value="UniProtKB-UniRule"/>
</dbReference>
<dbReference type="CDD" id="cd18092">
    <property type="entry name" value="SpoU-like_TrmH"/>
    <property type="match status" value="1"/>
</dbReference>
<dbReference type="InterPro" id="IPR001537">
    <property type="entry name" value="SpoU_MeTrfase"/>
</dbReference>
<dbReference type="HAMAP" id="MF_02060">
    <property type="entry name" value="tRNA_methyltr_TrmH"/>
    <property type="match status" value="1"/>
</dbReference>
<evidence type="ECO:0000259" key="8">
    <source>
        <dbReference type="Pfam" id="PF00588"/>
    </source>
</evidence>
<evidence type="ECO:0000256" key="7">
    <source>
        <dbReference type="HAMAP-Rule" id="MF_02060"/>
    </source>
</evidence>
<protein>
    <recommendedName>
        <fullName evidence="7">tRNA (guanosine(18)-2'-O)-methyltransferase</fullName>
        <ecNumber evidence="7">2.1.1.34</ecNumber>
    </recommendedName>
    <alternativeName>
        <fullName evidence="7">tRNA [Gm18] methyltransferase</fullName>
    </alternativeName>
</protein>
<feature type="binding site" evidence="7">
    <location>
        <position position="157"/>
    </location>
    <ligand>
        <name>S-adenosyl-L-methionine</name>
        <dbReference type="ChEBI" id="CHEBI:59789"/>
    </ligand>
</feature>
<feature type="domain" description="tRNA/rRNA methyltransferase SpoU type" evidence="8">
    <location>
        <begin position="26"/>
        <end position="168"/>
    </location>
</feature>
<dbReference type="PANTHER" id="PTHR43453">
    <property type="entry name" value="RRNA METHYLASE-LIKE"/>
    <property type="match status" value="1"/>
</dbReference>
<dbReference type="InterPro" id="IPR029028">
    <property type="entry name" value="Alpha/beta_knot_MTases"/>
</dbReference>
<organism evidence="9 10">
    <name type="scientific">Thermobaculum terrenum (strain ATCC BAA-798 / CCMEE 7001 / YNP1)</name>
    <dbReference type="NCBI Taxonomy" id="525904"/>
    <lineage>
        <taxon>Bacteria</taxon>
        <taxon>Bacillati</taxon>
        <taxon>Chloroflexota</taxon>
        <taxon>Chloroflexia</taxon>
        <taxon>Candidatus Thermobaculales</taxon>
        <taxon>Candidatus Thermobaculaceae</taxon>
        <taxon>Thermobaculum</taxon>
    </lineage>
</organism>
<comment type="similarity">
    <text evidence="7">Belongs to the class IV-like SAM-binding methyltransferase superfamily. RNA methyltransferase TrmH family.</text>
</comment>
<keyword evidence="1 7" id="KW-0820">tRNA-binding</keyword>
<dbReference type="EC" id="2.1.1.34" evidence="7"/>
<keyword evidence="3 7" id="KW-0808">Transferase</keyword>
<dbReference type="Pfam" id="PF00588">
    <property type="entry name" value="SpoU_methylase"/>
    <property type="match status" value="1"/>
</dbReference>
<dbReference type="HOGENOM" id="CLU_021322_4_2_0"/>
<comment type="caution">
    <text evidence="7">Lacks conserved residue(s) required for the propagation of feature annotation.</text>
</comment>
<evidence type="ECO:0000256" key="5">
    <source>
        <dbReference type="ARBA" id="ARBA00022694"/>
    </source>
</evidence>
<dbReference type="GO" id="GO:0141100">
    <property type="term" value="F:tRNA (guanine(18)-2'-O)-methyltransferase activity"/>
    <property type="evidence" value="ECO:0007669"/>
    <property type="project" value="UniProtKB-UniRule"/>
</dbReference>
<evidence type="ECO:0000256" key="1">
    <source>
        <dbReference type="ARBA" id="ARBA00022555"/>
    </source>
</evidence>
<dbReference type="KEGG" id="ttr:Tter_0312"/>
<comment type="function">
    <text evidence="7">Catalyzes the 2'-O methylation of guanosine at position 18 in tRNA.</text>
</comment>
<feature type="binding site" evidence="7">
    <location>
        <position position="103"/>
    </location>
    <ligand>
        <name>S-adenosyl-L-methionine</name>
        <dbReference type="ChEBI" id="CHEBI:59789"/>
    </ligand>
</feature>
<reference evidence="10" key="1">
    <citation type="journal article" date="2010" name="Stand. Genomic Sci.">
        <title>Complete genome sequence of 'Thermobaculum terrenum' type strain (YNP1).</title>
        <authorList>
            <person name="Kiss H."/>
            <person name="Cleland D."/>
            <person name="Lapidus A."/>
            <person name="Lucas S."/>
            <person name="Glavina Del Rio T."/>
            <person name="Nolan M."/>
            <person name="Tice H."/>
            <person name="Han C."/>
            <person name="Goodwin L."/>
            <person name="Pitluck S."/>
            <person name="Liolios K."/>
            <person name="Ivanova N."/>
            <person name="Mavromatis K."/>
            <person name="Ovchinnikova G."/>
            <person name="Pati A."/>
            <person name="Chen A."/>
            <person name="Palaniappan K."/>
            <person name="Land M."/>
            <person name="Hauser L."/>
            <person name="Chang Y."/>
            <person name="Jeffries C."/>
            <person name="Lu M."/>
            <person name="Brettin T."/>
            <person name="Detter J."/>
            <person name="Goker M."/>
            <person name="Tindall B."/>
            <person name="Beck B."/>
            <person name="McDermott T."/>
            <person name="Woyke T."/>
            <person name="Bristow J."/>
            <person name="Eisen J."/>
            <person name="Markowitz V."/>
            <person name="Hugenholtz P."/>
            <person name="Kyrpides N."/>
            <person name="Klenk H."/>
            <person name="Cheng J."/>
        </authorList>
    </citation>
    <scope>NUCLEOTIDE SEQUENCE [LARGE SCALE GENOMIC DNA]</scope>
    <source>
        <strain evidence="10">ATCC BAA-798 / YNP1</strain>
    </source>
</reference>
<comment type="catalytic activity">
    <reaction evidence="7">
        <text>guanosine(18) in tRNA + S-adenosyl-L-methionine = 2'-O-methylguanosine(18) in tRNA + S-adenosyl-L-homocysteine + H(+)</text>
        <dbReference type="Rhea" id="RHEA:20077"/>
        <dbReference type="Rhea" id="RHEA-COMP:10190"/>
        <dbReference type="Rhea" id="RHEA-COMP:10192"/>
        <dbReference type="ChEBI" id="CHEBI:15378"/>
        <dbReference type="ChEBI" id="CHEBI:57856"/>
        <dbReference type="ChEBI" id="CHEBI:59789"/>
        <dbReference type="ChEBI" id="CHEBI:74269"/>
        <dbReference type="ChEBI" id="CHEBI:74445"/>
        <dbReference type="EC" id="2.1.1.34"/>
    </reaction>
</comment>
<evidence type="ECO:0000313" key="9">
    <source>
        <dbReference type="EMBL" id="ACZ41234.1"/>
    </source>
</evidence>
<sequence>MNTTRKITERRLNRMIQVLKRRQPDLTVVLENVHDPHNVSAVLRSCDAVGVLAVHLVYTIEEFPDLSKNVSGSALKWLEIIKHKDIQDCYDTLRSQGMTIYTTYLADPQRSHDLYSLDLTKPTALVFGNEQRGVSEEASRLADGNFVIPMMGMVQSLNISVACAVTLYEALRQRRAAGHYDHPKLSREEISTRLHNWLQREKRSIEELQKLI</sequence>
<keyword evidence="2 7" id="KW-0489">Methyltransferase</keyword>
<dbReference type="GO" id="GO:0000049">
    <property type="term" value="F:tRNA binding"/>
    <property type="evidence" value="ECO:0007669"/>
    <property type="project" value="UniProtKB-UniRule"/>
</dbReference>
<keyword evidence="4 7" id="KW-0949">S-adenosyl-L-methionine</keyword>
<evidence type="ECO:0000256" key="6">
    <source>
        <dbReference type="ARBA" id="ARBA00022884"/>
    </source>
</evidence>
<dbReference type="InterPro" id="IPR029026">
    <property type="entry name" value="tRNA_m1G_MTases_N"/>
</dbReference>
<keyword evidence="6 7" id="KW-0694">RNA-binding</keyword>
<dbReference type="eggNOG" id="COG0566">
    <property type="taxonomic scope" value="Bacteria"/>
</dbReference>
<dbReference type="InterPro" id="IPR033671">
    <property type="entry name" value="TrmH"/>
</dbReference>
<keyword evidence="10" id="KW-1185">Reference proteome</keyword>
<dbReference type="STRING" id="525904.Tter_0312"/>
<evidence type="ECO:0000256" key="3">
    <source>
        <dbReference type="ARBA" id="ARBA00022679"/>
    </source>
</evidence>
<dbReference type="PANTHER" id="PTHR43453:SF1">
    <property type="entry name" value="TRNA_RRNA METHYLTRANSFERASE SPOU TYPE DOMAIN-CONTAINING PROTEIN"/>
    <property type="match status" value="1"/>
</dbReference>
<dbReference type="RefSeq" id="WP_012874269.1">
    <property type="nucleotide sequence ID" value="NC_013525.1"/>
</dbReference>
<dbReference type="EMBL" id="CP001825">
    <property type="protein sequence ID" value="ACZ41234.1"/>
    <property type="molecule type" value="Genomic_DNA"/>
</dbReference>
<feature type="binding site" evidence="7">
    <location>
        <position position="148"/>
    </location>
    <ligand>
        <name>S-adenosyl-L-methionine</name>
        <dbReference type="ChEBI" id="CHEBI:59789"/>
    </ligand>
</feature>
<evidence type="ECO:0000256" key="4">
    <source>
        <dbReference type="ARBA" id="ARBA00022691"/>
    </source>
</evidence>